<evidence type="ECO:0000256" key="1">
    <source>
        <dbReference type="ARBA" id="ARBA00001961"/>
    </source>
</evidence>
<dbReference type="Proteomes" id="UP000510822">
    <property type="component" value="Chromosome"/>
</dbReference>
<feature type="domain" description="Fe2OG dioxygenase" evidence="7">
    <location>
        <begin position="100"/>
        <end position="200"/>
    </location>
</feature>
<dbReference type="GO" id="GO:0031543">
    <property type="term" value="F:peptidyl-proline dioxygenase activity"/>
    <property type="evidence" value="ECO:0007669"/>
    <property type="project" value="TreeGrafter"/>
</dbReference>
<comment type="cofactor">
    <cofactor evidence="1">
        <name>L-ascorbate</name>
        <dbReference type="ChEBI" id="CHEBI:38290"/>
    </cofactor>
</comment>
<dbReference type="AlphaFoldDB" id="A0A7D5VAQ6"/>
<dbReference type="RefSeq" id="WP_180306062.1">
    <property type="nucleotide sequence ID" value="NZ_CP058952.1"/>
</dbReference>
<keyword evidence="4" id="KW-0223">Dioxygenase</keyword>
<keyword evidence="9" id="KW-1185">Reference proteome</keyword>
<evidence type="ECO:0000313" key="9">
    <source>
        <dbReference type="Proteomes" id="UP000510822"/>
    </source>
</evidence>
<evidence type="ECO:0000313" key="8">
    <source>
        <dbReference type="EMBL" id="QLI81972.1"/>
    </source>
</evidence>
<organism evidence="8 9">
    <name type="scientific">Chitinibacter fontanus</name>
    <dbReference type="NCBI Taxonomy" id="1737446"/>
    <lineage>
        <taxon>Bacteria</taxon>
        <taxon>Pseudomonadati</taxon>
        <taxon>Pseudomonadota</taxon>
        <taxon>Betaproteobacteria</taxon>
        <taxon>Neisseriales</taxon>
        <taxon>Chitinibacteraceae</taxon>
        <taxon>Chitinibacter</taxon>
    </lineage>
</organism>
<proteinExistence type="predicted"/>
<keyword evidence="5" id="KW-0560">Oxidoreductase</keyword>
<dbReference type="PROSITE" id="PS51471">
    <property type="entry name" value="FE2OG_OXY"/>
    <property type="match status" value="1"/>
</dbReference>
<evidence type="ECO:0000256" key="6">
    <source>
        <dbReference type="ARBA" id="ARBA00023004"/>
    </source>
</evidence>
<dbReference type="PANTHER" id="PTHR12907:SF26">
    <property type="entry name" value="HIF PROLYL HYDROXYLASE, ISOFORM C"/>
    <property type="match status" value="1"/>
</dbReference>
<dbReference type="GO" id="GO:0071456">
    <property type="term" value="P:cellular response to hypoxia"/>
    <property type="evidence" value="ECO:0007669"/>
    <property type="project" value="TreeGrafter"/>
</dbReference>
<name>A0A7D5VAQ6_9NEIS</name>
<dbReference type="Pfam" id="PF13640">
    <property type="entry name" value="2OG-FeII_Oxy_3"/>
    <property type="match status" value="1"/>
</dbReference>
<keyword evidence="3" id="KW-0847">Vitamin C</keyword>
<protein>
    <submittedName>
        <fullName evidence="8">2OG-Fe(II) oxygenase</fullName>
    </submittedName>
</protein>
<dbReference type="GO" id="GO:0031418">
    <property type="term" value="F:L-ascorbic acid binding"/>
    <property type="evidence" value="ECO:0007669"/>
    <property type="project" value="UniProtKB-KW"/>
</dbReference>
<evidence type="ECO:0000256" key="3">
    <source>
        <dbReference type="ARBA" id="ARBA00022896"/>
    </source>
</evidence>
<sequence>MTDSALIAPETLNQICDALAGPGWIVLPNFLSAATVGELHQLAQQRRDQFNRAGVGREAGHQVRNDIRGDSVLWVEHDDAAMLNANARMAALQQQLNRDLYLGLIELEWHFASYPAGAFYQRHLDQHREQDTRVVTVVQYLNPSWEASDGGQLRIYLDDAQSVDITPYGGTLVVFMSNRFEHEVLPATRERVSLTGWYRRRSL</sequence>
<gene>
    <name evidence="8" type="ORF">HZU75_10760</name>
</gene>
<dbReference type="InterPro" id="IPR006620">
    <property type="entry name" value="Pro_4_hyd_alph"/>
</dbReference>
<dbReference type="EMBL" id="CP058952">
    <property type="protein sequence ID" value="QLI81972.1"/>
    <property type="molecule type" value="Genomic_DNA"/>
</dbReference>
<dbReference type="GO" id="GO:0008198">
    <property type="term" value="F:ferrous iron binding"/>
    <property type="evidence" value="ECO:0007669"/>
    <property type="project" value="TreeGrafter"/>
</dbReference>
<dbReference type="KEGG" id="cfon:HZU75_10760"/>
<dbReference type="InterPro" id="IPR044862">
    <property type="entry name" value="Pro_4_hyd_alph_FE2OG_OXY"/>
</dbReference>
<evidence type="ECO:0000259" key="7">
    <source>
        <dbReference type="PROSITE" id="PS51471"/>
    </source>
</evidence>
<dbReference type="Gene3D" id="2.60.120.620">
    <property type="entry name" value="q2cbj1_9rhob like domain"/>
    <property type="match status" value="1"/>
</dbReference>
<dbReference type="InterPro" id="IPR005123">
    <property type="entry name" value="Oxoglu/Fe-dep_dioxygenase_dom"/>
</dbReference>
<dbReference type="SMART" id="SM00702">
    <property type="entry name" value="P4Hc"/>
    <property type="match status" value="1"/>
</dbReference>
<reference evidence="8 9" key="1">
    <citation type="journal article" date="2016" name="Int. J. Syst. Evol. Microbiol.">
        <title>Chitinibacter fontanus sp. nov., isolated from a spring.</title>
        <authorList>
            <person name="Sheu S.Y."/>
            <person name="Li Y.S."/>
            <person name="Young C.C."/>
            <person name="Chen W.M."/>
        </authorList>
    </citation>
    <scope>NUCLEOTIDE SEQUENCE [LARGE SCALE GENOMIC DNA]</scope>
    <source>
        <strain evidence="8 9">STM-7</strain>
    </source>
</reference>
<dbReference type="InterPro" id="IPR051559">
    <property type="entry name" value="HIF_prolyl_hydroxylases"/>
</dbReference>
<keyword evidence="6" id="KW-0408">Iron</keyword>
<evidence type="ECO:0000256" key="5">
    <source>
        <dbReference type="ARBA" id="ARBA00023002"/>
    </source>
</evidence>
<keyword evidence="2" id="KW-0479">Metal-binding</keyword>
<accession>A0A7D5VAQ6</accession>
<dbReference type="PANTHER" id="PTHR12907">
    <property type="entry name" value="EGL NINE HOMOLOG-RELATED"/>
    <property type="match status" value="1"/>
</dbReference>
<evidence type="ECO:0000256" key="4">
    <source>
        <dbReference type="ARBA" id="ARBA00022964"/>
    </source>
</evidence>
<evidence type="ECO:0000256" key="2">
    <source>
        <dbReference type="ARBA" id="ARBA00022723"/>
    </source>
</evidence>